<reference evidence="2" key="1">
    <citation type="submission" date="2020-11" db="EMBL/GenBank/DDBJ databases">
        <authorList>
            <consortium name="DOE Joint Genome Institute"/>
            <person name="Ahrendt S."/>
            <person name="Riley R."/>
            <person name="Andreopoulos W."/>
            <person name="Labutti K."/>
            <person name="Pangilinan J."/>
            <person name="Ruiz-Duenas F.J."/>
            <person name="Barrasa J.M."/>
            <person name="Sanchez-Garcia M."/>
            <person name="Camarero S."/>
            <person name="Miyauchi S."/>
            <person name="Serrano A."/>
            <person name="Linde D."/>
            <person name="Babiker R."/>
            <person name="Drula E."/>
            <person name="Ayuso-Fernandez I."/>
            <person name="Pacheco R."/>
            <person name="Padilla G."/>
            <person name="Ferreira P."/>
            <person name="Barriuso J."/>
            <person name="Kellner H."/>
            <person name="Castanera R."/>
            <person name="Alfaro M."/>
            <person name="Ramirez L."/>
            <person name="Pisabarro A.G."/>
            <person name="Kuo A."/>
            <person name="Tritt A."/>
            <person name="Lipzen A."/>
            <person name="He G."/>
            <person name="Yan M."/>
            <person name="Ng V."/>
            <person name="Cullen D."/>
            <person name="Martin F."/>
            <person name="Rosso M.-N."/>
            <person name="Henrissat B."/>
            <person name="Hibbett D."/>
            <person name="Martinez A.T."/>
            <person name="Grigoriev I.V."/>
        </authorList>
    </citation>
    <scope>NUCLEOTIDE SEQUENCE</scope>
    <source>
        <strain evidence="2">AH 40177</strain>
    </source>
</reference>
<gene>
    <name evidence="2" type="ORF">BDP27DRAFT_1310565</name>
</gene>
<comment type="caution">
    <text evidence="2">The sequence shown here is derived from an EMBL/GenBank/DDBJ whole genome shotgun (WGS) entry which is preliminary data.</text>
</comment>
<evidence type="ECO:0000256" key="1">
    <source>
        <dbReference type="SAM" id="MobiDB-lite"/>
    </source>
</evidence>
<proteinExistence type="predicted"/>
<keyword evidence="3" id="KW-1185">Reference proteome</keyword>
<dbReference type="EMBL" id="JADNRY010000002">
    <property type="protein sequence ID" value="KAF9078003.1"/>
    <property type="molecule type" value="Genomic_DNA"/>
</dbReference>
<name>A0A9P5UGW8_9AGAR</name>
<feature type="region of interest" description="Disordered" evidence="1">
    <location>
        <begin position="231"/>
        <end position="257"/>
    </location>
</feature>
<evidence type="ECO:0000313" key="3">
    <source>
        <dbReference type="Proteomes" id="UP000772434"/>
    </source>
</evidence>
<protein>
    <submittedName>
        <fullName evidence="2">Uncharacterized protein</fullName>
    </submittedName>
</protein>
<dbReference type="AlphaFoldDB" id="A0A9P5UGW8"/>
<dbReference type="Proteomes" id="UP000772434">
    <property type="component" value="Unassembled WGS sequence"/>
</dbReference>
<organism evidence="2 3">
    <name type="scientific">Rhodocollybia butyracea</name>
    <dbReference type="NCBI Taxonomy" id="206335"/>
    <lineage>
        <taxon>Eukaryota</taxon>
        <taxon>Fungi</taxon>
        <taxon>Dikarya</taxon>
        <taxon>Basidiomycota</taxon>
        <taxon>Agaricomycotina</taxon>
        <taxon>Agaricomycetes</taxon>
        <taxon>Agaricomycetidae</taxon>
        <taxon>Agaricales</taxon>
        <taxon>Marasmiineae</taxon>
        <taxon>Omphalotaceae</taxon>
        <taxon>Rhodocollybia</taxon>
    </lineage>
</organism>
<dbReference type="OrthoDB" id="3063716at2759"/>
<evidence type="ECO:0000313" key="2">
    <source>
        <dbReference type="EMBL" id="KAF9078003.1"/>
    </source>
</evidence>
<sequence>MAVKRMNGDNTERPRCLCERRTKRNKRPSCRSLIMQPRFVNPHLVSLPTEKTCRRDLEDNNGSSSDDEDERLLLLNNLHKRLRDSLDFVVEADTHTTRKRRKVEVERAEVKPISFKLLSKTERLISLEAPPPKPPQCYREPTYEDTSEDALKRREKCKAVAVDFDWVIQESLKPQLPFPSWNSRVMQATADSENGQSPQPLIVFQTLQQLRKTRPPVPDDLLSYYPYTAGGPLHPDSQKSRSKRIPVVDVTLSKAKR</sequence>
<accession>A0A9P5UGW8</accession>